<proteinExistence type="predicted"/>
<dbReference type="AlphaFoldDB" id="A0AAV4UTJ3"/>
<comment type="caution">
    <text evidence="1">The sequence shown here is derived from an EMBL/GenBank/DDBJ whole genome shotgun (WGS) entry which is preliminary data.</text>
</comment>
<organism evidence="1 2">
    <name type="scientific">Caerostris extrusa</name>
    <name type="common">Bark spider</name>
    <name type="synonym">Caerostris bankana</name>
    <dbReference type="NCBI Taxonomy" id="172846"/>
    <lineage>
        <taxon>Eukaryota</taxon>
        <taxon>Metazoa</taxon>
        <taxon>Ecdysozoa</taxon>
        <taxon>Arthropoda</taxon>
        <taxon>Chelicerata</taxon>
        <taxon>Arachnida</taxon>
        <taxon>Araneae</taxon>
        <taxon>Araneomorphae</taxon>
        <taxon>Entelegynae</taxon>
        <taxon>Araneoidea</taxon>
        <taxon>Araneidae</taxon>
        <taxon>Caerostris</taxon>
    </lineage>
</organism>
<keyword evidence="2" id="KW-1185">Reference proteome</keyword>
<evidence type="ECO:0000313" key="2">
    <source>
        <dbReference type="Proteomes" id="UP001054945"/>
    </source>
</evidence>
<dbReference type="EMBL" id="BPLR01013410">
    <property type="protein sequence ID" value="GIY60995.1"/>
    <property type="molecule type" value="Genomic_DNA"/>
</dbReference>
<sequence>MNSLPEQKQSPFWGLYMTRMKCRPNSGTRTSVARTAFLETKLAVLDASDMSSLFTRAQIEAGANIENNTSQVGDIPHGMNALSVKKHFVDILK</sequence>
<evidence type="ECO:0000313" key="1">
    <source>
        <dbReference type="EMBL" id="GIY60995.1"/>
    </source>
</evidence>
<protein>
    <submittedName>
        <fullName evidence="1">Uncharacterized protein</fullName>
    </submittedName>
</protein>
<reference evidence="1 2" key="1">
    <citation type="submission" date="2021-06" db="EMBL/GenBank/DDBJ databases">
        <title>Caerostris extrusa draft genome.</title>
        <authorList>
            <person name="Kono N."/>
            <person name="Arakawa K."/>
        </authorList>
    </citation>
    <scope>NUCLEOTIDE SEQUENCE [LARGE SCALE GENOMIC DNA]</scope>
</reference>
<name>A0AAV4UTJ3_CAEEX</name>
<gene>
    <name evidence="1" type="ORF">CEXT_533381</name>
</gene>
<accession>A0AAV4UTJ3</accession>
<dbReference type="Proteomes" id="UP001054945">
    <property type="component" value="Unassembled WGS sequence"/>
</dbReference>